<keyword evidence="4" id="KW-1185">Reference proteome</keyword>
<feature type="compositionally biased region" description="Basic and acidic residues" evidence="1">
    <location>
        <begin position="1"/>
        <end position="16"/>
    </location>
</feature>
<sequence>MGKSCDDGSKGESHGEKKAKKRVETKLCSQTQVKWFNKVSKSIYVMKPRSMSMSTAKVEGVNVGTNPHNSSPEGAPTSFPATAKPQPNLLSSSPELAMANTNPNPHRFLRAGQDVHQGGVLRMPRVDPTAATRPPRCHEQYALALVKPLLPEDLRDDHRPDLHVEDDQAWNQAVNAQAQHDVMDLEQAEDNSLGHVVQNDGWNLALPHQDRTLFVNLSSVFNQVFQHWCIQYLVCPYTPYGATTSVDPPSSCKKKGKKRAPLVDYDVRLLEMVSWATCRRIQTWGLGSQETTSFLQKIGMDM</sequence>
<accession>A0A0E0KMW8</accession>
<feature type="domain" description="DUF7597" evidence="2">
    <location>
        <begin position="103"/>
        <end position="162"/>
    </location>
</feature>
<dbReference type="Pfam" id="PF24530">
    <property type="entry name" value="DUF7597"/>
    <property type="match status" value="1"/>
</dbReference>
<evidence type="ECO:0000313" key="3">
    <source>
        <dbReference type="EnsemblPlants" id="OPUNC04G02930.1"/>
    </source>
</evidence>
<evidence type="ECO:0000259" key="2">
    <source>
        <dbReference type="Pfam" id="PF24530"/>
    </source>
</evidence>
<feature type="compositionally biased region" description="Polar residues" evidence="1">
    <location>
        <begin position="63"/>
        <end position="72"/>
    </location>
</feature>
<feature type="region of interest" description="Disordered" evidence="1">
    <location>
        <begin position="60"/>
        <end position="84"/>
    </location>
</feature>
<dbReference type="Proteomes" id="UP000026962">
    <property type="component" value="Chromosome 4"/>
</dbReference>
<reference evidence="3" key="1">
    <citation type="submission" date="2015-04" db="UniProtKB">
        <authorList>
            <consortium name="EnsemblPlants"/>
        </authorList>
    </citation>
    <scope>IDENTIFICATION</scope>
</reference>
<protein>
    <recommendedName>
        <fullName evidence="2">DUF7597 domain-containing protein</fullName>
    </recommendedName>
</protein>
<feature type="region of interest" description="Disordered" evidence="1">
    <location>
        <begin position="1"/>
        <end position="25"/>
    </location>
</feature>
<dbReference type="Gramene" id="OPUNC04G02930.1">
    <property type="protein sequence ID" value="OPUNC04G02930.1"/>
    <property type="gene ID" value="OPUNC04G02930"/>
</dbReference>
<dbReference type="InterPro" id="IPR056018">
    <property type="entry name" value="DUF7597"/>
</dbReference>
<evidence type="ECO:0000313" key="4">
    <source>
        <dbReference type="Proteomes" id="UP000026962"/>
    </source>
</evidence>
<evidence type="ECO:0000256" key="1">
    <source>
        <dbReference type="SAM" id="MobiDB-lite"/>
    </source>
</evidence>
<dbReference type="EnsemblPlants" id="OPUNC04G02930.1">
    <property type="protein sequence ID" value="OPUNC04G02930.1"/>
    <property type="gene ID" value="OPUNC04G02930"/>
</dbReference>
<organism evidence="3">
    <name type="scientific">Oryza punctata</name>
    <name type="common">Red rice</name>
    <dbReference type="NCBI Taxonomy" id="4537"/>
    <lineage>
        <taxon>Eukaryota</taxon>
        <taxon>Viridiplantae</taxon>
        <taxon>Streptophyta</taxon>
        <taxon>Embryophyta</taxon>
        <taxon>Tracheophyta</taxon>
        <taxon>Spermatophyta</taxon>
        <taxon>Magnoliopsida</taxon>
        <taxon>Liliopsida</taxon>
        <taxon>Poales</taxon>
        <taxon>Poaceae</taxon>
        <taxon>BOP clade</taxon>
        <taxon>Oryzoideae</taxon>
        <taxon>Oryzeae</taxon>
        <taxon>Oryzinae</taxon>
        <taxon>Oryza</taxon>
    </lineage>
</organism>
<dbReference type="HOGENOM" id="CLU_922520_0_0_1"/>
<proteinExistence type="predicted"/>
<dbReference type="AlphaFoldDB" id="A0A0E0KMW8"/>
<reference evidence="3" key="2">
    <citation type="submission" date="2018-05" db="EMBL/GenBank/DDBJ databases">
        <title>OpunRS2 (Oryza punctata Reference Sequence Version 2).</title>
        <authorList>
            <person name="Zhang J."/>
            <person name="Kudrna D."/>
            <person name="Lee S."/>
            <person name="Talag J."/>
            <person name="Welchert J."/>
            <person name="Wing R.A."/>
        </authorList>
    </citation>
    <scope>NUCLEOTIDE SEQUENCE [LARGE SCALE GENOMIC DNA]</scope>
</reference>
<name>A0A0E0KMW8_ORYPU</name>